<keyword evidence="4" id="KW-1185">Reference proteome</keyword>
<dbReference type="EMBL" id="PDUG01000005">
    <property type="protein sequence ID" value="PIC23609.1"/>
    <property type="molecule type" value="Genomic_DNA"/>
</dbReference>
<dbReference type="OrthoDB" id="5807757at2759"/>
<feature type="chain" id="PRO_5013667185" description="CUB-like domain-containing protein" evidence="2">
    <location>
        <begin position="16"/>
        <end position="392"/>
    </location>
</feature>
<feature type="signal peptide" evidence="2">
    <location>
        <begin position="1"/>
        <end position="15"/>
    </location>
</feature>
<keyword evidence="1" id="KW-1133">Transmembrane helix</keyword>
<dbReference type="AlphaFoldDB" id="A0A2G5T8U9"/>
<dbReference type="InterPro" id="IPR005071">
    <property type="entry name" value="Glycoprotein"/>
</dbReference>
<organism evidence="3 4">
    <name type="scientific">Caenorhabditis nigoni</name>
    <dbReference type="NCBI Taxonomy" id="1611254"/>
    <lineage>
        <taxon>Eukaryota</taxon>
        <taxon>Metazoa</taxon>
        <taxon>Ecdysozoa</taxon>
        <taxon>Nematoda</taxon>
        <taxon>Chromadorea</taxon>
        <taxon>Rhabditida</taxon>
        <taxon>Rhabditina</taxon>
        <taxon>Rhabditomorpha</taxon>
        <taxon>Rhabditoidea</taxon>
        <taxon>Rhabditidae</taxon>
        <taxon>Peloderinae</taxon>
        <taxon>Caenorhabditis</taxon>
    </lineage>
</organism>
<name>A0A2G5T8U9_9PELO</name>
<dbReference type="PANTHER" id="PTHR21733">
    <property type="entry name" value="CUB_2 DOMAIN-CONTAINING PROTEIN-RELATED-RELATED"/>
    <property type="match status" value="1"/>
</dbReference>
<evidence type="ECO:0000256" key="1">
    <source>
        <dbReference type="SAM" id="Phobius"/>
    </source>
</evidence>
<evidence type="ECO:0000313" key="3">
    <source>
        <dbReference type="EMBL" id="PIC23609.1"/>
    </source>
</evidence>
<evidence type="ECO:0008006" key="5">
    <source>
        <dbReference type="Google" id="ProtNLM"/>
    </source>
</evidence>
<comment type="caution">
    <text evidence="3">The sequence shown here is derived from an EMBL/GenBank/DDBJ whole genome shotgun (WGS) entry which is preliminary data.</text>
</comment>
<evidence type="ECO:0000256" key="2">
    <source>
        <dbReference type="SAM" id="SignalP"/>
    </source>
</evidence>
<dbReference type="Pfam" id="PF03409">
    <property type="entry name" value="Glycoprotein"/>
    <property type="match status" value="1"/>
</dbReference>
<dbReference type="GO" id="GO:0045121">
    <property type="term" value="C:membrane raft"/>
    <property type="evidence" value="ECO:0007669"/>
    <property type="project" value="TreeGrafter"/>
</dbReference>
<keyword evidence="1" id="KW-0812">Transmembrane</keyword>
<dbReference type="PANTHER" id="PTHR21733:SF9">
    <property type="entry name" value="IGGFC_BINDING DOMAIN-CONTAINING PROTEIN"/>
    <property type="match status" value="1"/>
</dbReference>
<sequence length="392" mass="44322">MLLLAFLICFSFCNSQQIIHLNSLKGYNFKNPINSKPPYSVYISANRDSDDILSQVYIKSESGSLQNLLYLKNSSKNSNSNLLAATEIQENSFLISKLTDYQLYSLTGFLYITNSSQADDKKFQVYDVNQQFAISTEANKDHTLVFLNSKSQNHSSTISSWLQSPSCLVSMYQGFPQEDQKENLVIFSNPAPFFTQPLFIPHVEKFEVNFEIFHFKTSGSMKFDISPEPFNFDGYKTTAYRTTGFYMKSQYDNTNRTATVSCLRDTSYNGTTGLLIGASRVRPYSTVRFDFDDGPHYILDLGIRGINIEKIPKSLEISTNGTEDGEVYVQYLIWQDQLIPSTLAPTTTMLPETTTKGCLGIFGGGILMIIVLFNFLNANFFSDFGPLNVRRL</sequence>
<proteinExistence type="predicted"/>
<feature type="transmembrane region" description="Helical" evidence="1">
    <location>
        <begin position="359"/>
        <end position="381"/>
    </location>
</feature>
<reference evidence="4" key="1">
    <citation type="submission" date="2017-10" db="EMBL/GenBank/DDBJ databases">
        <title>Rapid genome shrinkage in a self-fertile nematode reveals novel sperm competition proteins.</title>
        <authorList>
            <person name="Yin D."/>
            <person name="Schwarz E.M."/>
            <person name="Thomas C.G."/>
            <person name="Felde R.L."/>
            <person name="Korf I.F."/>
            <person name="Cutter A.D."/>
            <person name="Schartner C.M."/>
            <person name="Ralston E.J."/>
            <person name="Meyer B.J."/>
            <person name="Haag E.S."/>
        </authorList>
    </citation>
    <scope>NUCLEOTIDE SEQUENCE [LARGE SCALE GENOMIC DNA]</scope>
    <source>
        <strain evidence="4">JU1422</strain>
    </source>
</reference>
<gene>
    <name evidence="3" type="primary">Cnig_chr_V.g17255</name>
    <name evidence="3" type="ORF">B9Z55_017255</name>
</gene>
<dbReference type="Proteomes" id="UP000230233">
    <property type="component" value="Chromosome V"/>
</dbReference>
<evidence type="ECO:0000313" key="4">
    <source>
        <dbReference type="Proteomes" id="UP000230233"/>
    </source>
</evidence>
<accession>A0A2G5T8U9</accession>
<dbReference type="GO" id="GO:0045087">
    <property type="term" value="P:innate immune response"/>
    <property type="evidence" value="ECO:0007669"/>
    <property type="project" value="TreeGrafter"/>
</dbReference>
<keyword evidence="2" id="KW-0732">Signal</keyword>
<protein>
    <recommendedName>
        <fullName evidence="5">CUB-like domain-containing protein</fullName>
    </recommendedName>
</protein>
<keyword evidence="1" id="KW-0472">Membrane</keyword>